<dbReference type="EC" id="3.1.3.15" evidence="3 8"/>
<dbReference type="GO" id="GO:0000105">
    <property type="term" value="P:L-histidine biosynthetic process"/>
    <property type="evidence" value="ECO:0007669"/>
    <property type="project" value="UniProtKB-UniRule"/>
</dbReference>
<evidence type="ECO:0000259" key="9">
    <source>
        <dbReference type="Pfam" id="PF02811"/>
    </source>
</evidence>
<dbReference type="Pfam" id="PF02811">
    <property type="entry name" value="PHP"/>
    <property type="match status" value="1"/>
</dbReference>
<keyword evidence="5 8" id="KW-0378">Hydrolase</keyword>
<comment type="caution">
    <text evidence="10">The sequence shown here is derived from an EMBL/GenBank/DDBJ whole genome shotgun (WGS) entry which is preliminary data.</text>
</comment>
<dbReference type="PANTHER" id="PTHR21039:SF0">
    <property type="entry name" value="HISTIDINOL-PHOSPHATASE"/>
    <property type="match status" value="1"/>
</dbReference>
<dbReference type="GO" id="GO:0005737">
    <property type="term" value="C:cytoplasm"/>
    <property type="evidence" value="ECO:0007669"/>
    <property type="project" value="TreeGrafter"/>
</dbReference>
<evidence type="ECO:0000256" key="6">
    <source>
        <dbReference type="ARBA" id="ARBA00023102"/>
    </source>
</evidence>
<evidence type="ECO:0000313" key="11">
    <source>
        <dbReference type="Proteomes" id="UP000032534"/>
    </source>
</evidence>
<name>A0A0D7X197_9BACL</name>
<comment type="catalytic activity">
    <reaction evidence="7 8">
        <text>L-histidinol phosphate + H2O = L-histidinol + phosphate</text>
        <dbReference type="Rhea" id="RHEA:14465"/>
        <dbReference type="ChEBI" id="CHEBI:15377"/>
        <dbReference type="ChEBI" id="CHEBI:43474"/>
        <dbReference type="ChEBI" id="CHEBI:57699"/>
        <dbReference type="ChEBI" id="CHEBI:57980"/>
        <dbReference type="EC" id="3.1.3.15"/>
    </reaction>
</comment>
<proteinExistence type="inferred from homology"/>
<gene>
    <name evidence="10" type="ORF">QD47_13095</name>
</gene>
<dbReference type="InterPro" id="IPR010140">
    <property type="entry name" value="Histidinol_P_phosphatase_HisJ"/>
</dbReference>
<organism evidence="10 11">
    <name type="scientific">Paenibacillus terrae</name>
    <dbReference type="NCBI Taxonomy" id="159743"/>
    <lineage>
        <taxon>Bacteria</taxon>
        <taxon>Bacillati</taxon>
        <taxon>Bacillota</taxon>
        <taxon>Bacilli</taxon>
        <taxon>Bacillales</taxon>
        <taxon>Paenibacillaceae</taxon>
        <taxon>Paenibacillus</taxon>
    </lineage>
</organism>
<dbReference type="NCBIfam" id="TIGR01856">
    <property type="entry name" value="hisJ_fam"/>
    <property type="match status" value="1"/>
</dbReference>
<reference evidence="10 11" key="1">
    <citation type="submission" date="2014-11" db="EMBL/GenBank/DDBJ databases">
        <title>Draft Genome Sequences of Paenibacillus polymyxa NRRL B-30509 and Paenibacillus terrae NRRL B-30644, Strains from a Poultry Environment that Produce Tridecaptin A and Paenicidins.</title>
        <authorList>
            <person name="van Belkum M.J."/>
            <person name="Lohans C.T."/>
            <person name="Vederas J.C."/>
        </authorList>
    </citation>
    <scope>NUCLEOTIDE SEQUENCE [LARGE SCALE GENOMIC DNA]</scope>
    <source>
        <strain evidence="10 11">NRRL B-30644</strain>
    </source>
</reference>
<accession>A0A0D7X197</accession>
<dbReference type="Proteomes" id="UP000032534">
    <property type="component" value="Unassembled WGS sequence"/>
</dbReference>
<dbReference type="PATRIC" id="fig|159743.3.peg.2912"/>
<evidence type="ECO:0000256" key="7">
    <source>
        <dbReference type="ARBA" id="ARBA00049158"/>
    </source>
</evidence>
<protein>
    <recommendedName>
        <fullName evidence="3 8">Histidinol-phosphatase</fullName>
        <shortName evidence="8">HolPase</shortName>
        <ecNumber evidence="3 8">3.1.3.15</ecNumber>
    </recommendedName>
</protein>
<evidence type="ECO:0000256" key="3">
    <source>
        <dbReference type="ARBA" id="ARBA00013085"/>
    </source>
</evidence>
<dbReference type="InterPro" id="IPR016195">
    <property type="entry name" value="Pol/histidinol_Pase-like"/>
</dbReference>
<dbReference type="SUPFAM" id="SSF89550">
    <property type="entry name" value="PHP domain-like"/>
    <property type="match status" value="1"/>
</dbReference>
<dbReference type="OrthoDB" id="9775255at2"/>
<dbReference type="RefSeq" id="WP_044646552.1">
    <property type="nucleotide sequence ID" value="NZ_JTHP01000023.1"/>
</dbReference>
<keyword evidence="11" id="KW-1185">Reference proteome</keyword>
<keyword evidence="4 8" id="KW-0028">Amino-acid biosynthesis</keyword>
<dbReference type="InterPro" id="IPR004013">
    <property type="entry name" value="PHP_dom"/>
</dbReference>
<dbReference type="PANTHER" id="PTHR21039">
    <property type="entry name" value="HISTIDINOL PHOSPHATASE-RELATED"/>
    <property type="match status" value="1"/>
</dbReference>
<comment type="similarity">
    <text evidence="2 8">Belongs to the PHP hydrolase family. HisK subfamily.</text>
</comment>
<evidence type="ECO:0000256" key="1">
    <source>
        <dbReference type="ARBA" id="ARBA00004970"/>
    </source>
</evidence>
<evidence type="ECO:0000256" key="2">
    <source>
        <dbReference type="ARBA" id="ARBA00009152"/>
    </source>
</evidence>
<dbReference type="AlphaFoldDB" id="A0A0D7X197"/>
<feature type="domain" description="PHP" evidence="9">
    <location>
        <begin position="8"/>
        <end position="197"/>
    </location>
</feature>
<dbReference type="GO" id="GO:0004401">
    <property type="term" value="F:histidinol-phosphatase activity"/>
    <property type="evidence" value="ECO:0007669"/>
    <property type="project" value="UniProtKB-UniRule"/>
</dbReference>
<dbReference type="UniPathway" id="UPA00031">
    <property type="reaction ID" value="UER00013"/>
</dbReference>
<dbReference type="EMBL" id="JTHP01000023">
    <property type="protein sequence ID" value="KJD45200.1"/>
    <property type="molecule type" value="Genomic_DNA"/>
</dbReference>
<evidence type="ECO:0000256" key="4">
    <source>
        <dbReference type="ARBA" id="ARBA00022605"/>
    </source>
</evidence>
<evidence type="ECO:0000256" key="5">
    <source>
        <dbReference type="ARBA" id="ARBA00022801"/>
    </source>
</evidence>
<keyword evidence="6 8" id="KW-0368">Histidine biosynthesis</keyword>
<sequence>MTIFFLSDYHVHTRHSFDSQADMFDVCRSAMQQGMTEICFTEHFAVNPKLPTYGHMSFADYFDNITACREACSSQLTIRVGIELCEPHLMMDEYADELRDLPLDMILGSVHNMNEKTLRTFLKENEHTGVDVYEAYFLEVLNLVRHADIDIIAHLDLLKRYAHGSVGHYSFAAYAELLETVLKTAISRGIGIEINTSGIRGGVGSPFPSPEVLRLYKQLGGELLTIGTDSHKVEDTGADLKEAYALAKQCGFHYVFTYANRKPMAVKLD</sequence>
<evidence type="ECO:0000313" key="10">
    <source>
        <dbReference type="EMBL" id="KJD45200.1"/>
    </source>
</evidence>
<dbReference type="Gene3D" id="3.20.20.140">
    <property type="entry name" value="Metal-dependent hydrolases"/>
    <property type="match status" value="1"/>
</dbReference>
<comment type="pathway">
    <text evidence="1 8">Amino-acid biosynthesis; L-histidine biosynthesis; L-histidine from 5-phospho-alpha-D-ribose 1-diphosphate: step 8/9.</text>
</comment>
<evidence type="ECO:0000256" key="8">
    <source>
        <dbReference type="RuleBase" id="RU366003"/>
    </source>
</evidence>